<dbReference type="AlphaFoldDB" id="A0A8J6HKF9"/>
<dbReference type="PANTHER" id="PTHR11732">
    <property type="entry name" value="ALDO/KETO REDUCTASE"/>
    <property type="match status" value="1"/>
</dbReference>
<name>A0A8J6HKF9_TENMO</name>
<dbReference type="GO" id="GO:0016491">
    <property type="term" value="F:oxidoreductase activity"/>
    <property type="evidence" value="ECO:0007669"/>
    <property type="project" value="UniProtKB-KW"/>
</dbReference>
<keyword evidence="9" id="KW-1185">Reference proteome</keyword>
<evidence type="ECO:0000256" key="3">
    <source>
        <dbReference type="ARBA" id="ARBA00023002"/>
    </source>
</evidence>
<dbReference type="PRINTS" id="PR00069">
    <property type="entry name" value="ALDKETRDTASE"/>
</dbReference>
<dbReference type="Proteomes" id="UP000719412">
    <property type="component" value="Unassembled WGS sequence"/>
</dbReference>
<evidence type="ECO:0000256" key="4">
    <source>
        <dbReference type="PIRSR" id="PIRSR000097-1"/>
    </source>
</evidence>
<evidence type="ECO:0000259" key="7">
    <source>
        <dbReference type="Pfam" id="PF00248"/>
    </source>
</evidence>
<reference evidence="8" key="2">
    <citation type="submission" date="2021-08" db="EMBL/GenBank/DDBJ databases">
        <authorList>
            <person name="Eriksson T."/>
        </authorList>
    </citation>
    <scope>NUCLEOTIDE SEQUENCE</scope>
    <source>
        <strain evidence="8">Stoneville</strain>
        <tissue evidence="8">Whole head</tissue>
    </source>
</reference>
<dbReference type="PROSITE" id="PS00062">
    <property type="entry name" value="ALDOKETO_REDUCTASE_2"/>
    <property type="match status" value="1"/>
</dbReference>
<dbReference type="Pfam" id="PF00248">
    <property type="entry name" value="Aldo_ket_red"/>
    <property type="match status" value="1"/>
</dbReference>
<dbReference type="SUPFAM" id="SSF51430">
    <property type="entry name" value="NAD(P)-linked oxidoreductase"/>
    <property type="match status" value="1"/>
</dbReference>
<comment type="similarity">
    <text evidence="1">Belongs to the aldo/keto reductase family.</text>
</comment>
<dbReference type="FunFam" id="3.20.20.100:FF:000006">
    <property type="entry name" value="Aldo-keto reductase family 1 member A1"/>
    <property type="match status" value="1"/>
</dbReference>
<feature type="domain" description="NADP-dependent oxidoreductase" evidence="7">
    <location>
        <begin position="19"/>
        <end position="281"/>
    </location>
</feature>
<feature type="site" description="Lowers pKa of active site Tyr" evidence="6">
    <location>
        <position position="80"/>
    </location>
</feature>
<evidence type="ECO:0000256" key="6">
    <source>
        <dbReference type="PIRSR" id="PIRSR000097-3"/>
    </source>
</evidence>
<sequence length="282" mass="32561">MAKVPRVRFNNGLEIPIFGLGTWKSKPGEVRQAVKDAIDIDYRHIDCAHVYGNEKEVGEAIKDKISEGKVKREDLFITSKLWNTFHRPDLVEGAIKTTLSNLQLKYLDLYLIHWPLGYKEKEELFPTGEDGKIQFSDVDYVDTWKEMEQLVQKGLTKSIGLSNFNKRQIERILSVATIKPVTNQVECHPYLNQRKLIDFCKSKDITITGYSPLGSPDRPWAKPGDPQLLEDPKLKEVAKKYNKTPAQVLLRYQIQRGVITIPQYVTKSRIEQNFNVFDFELH</sequence>
<evidence type="ECO:0000313" key="9">
    <source>
        <dbReference type="Proteomes" id="UP000719412"/>
    </source>
</evidence>
<dbReference type="Gene3D" id="3.20.20.100">
    <property type="entry name" value="NADP-dependent oxidoreductase domain"/>
    <property type="match status" value="1"/>
</dbReference>
<organism evidence="8 9">
    <name type="scientific">Tenebrio molitor</name>
    <name type="common">Yellow mealworm beetle</name>
    <dbReference type="NCBI Taxonomy" id="7067"/>
    <lineage>
        <taxon>Eukaryota</taxon>
        <taxon>Metazoa</taxon>
        <taxon>Ecdysozoa</taxon>
        <taxon>Arthropoda</taxon>
        <taxon>Hexapoda</taxon>
        <taxon>Insecta</taxon>
        <taxon>Pterygota</taxon>
        <taxon>Neoptera</taxon>
        <taxon>Endopterygota</taxon>
        <taxon>Coleoptera</taxon>
        <taxon>Polyphaga</taxon>
        <taxon>Cucujiformia</taxon>
        <taxon>Tenebrionidae</taxon>
        <taxon>Tenebrio</taxon>
    </lineage>
</organism>
<feature type="binding site" evidence="5">
    <location>
        <position position="113"/>
    </location>
    <ligand>
        <name>substrate</name>
    </ligand>
</feature>
<evidence type="ECO:0000256" key="2">
    <source>
        <dbReference type="ARBA" id="ARBA00022857"/>
    </source>
</evidence>
<gene>
    <name evidence="8" type="ORF">GEV33_006852</name>
</gene>
<reference evidence="8" key="1">
    <citation type="journal article" date="2020" name="J Insects Food Feed">
        <title>The yellow mealworm (Tenebrio molitor) genome: a resource for the emerging insects as food and feed industry.</title>
        <authorList>
            <person name="Eriksson T."/>
            <person name="Andere A."/>
            <person name="Kelstrup H."/>
            <person name="Emery V."/>
            <person name="Picard C."/>
        </authorList>
    </citation>
    <scope>NUCLEOTIDE SEQUENCE</scope>
    <source>
        <strain evidence="8">Stoneville</strain>
        <tissue evidence="8">Whole head</tissue>
    </source>
</reference>
<dbReference type="InterPro" id="IPR018170">
    <property type="entry name" value="Aldo/ket_reductase_CS"/>
</dbReference>
<evidence type="ECO:0000256" key="1">
    <source>
        <dbReference type="ARBA" id="ARBA00007905"/>
    </source>
</evidence>
<evidence type="ECO:0000256" key="5">
    <source>
        <dbReference type="PIRSR" id="PIRSR000097-2"/>
    </source>
</evidence>
<evidence type="ECO:0000313" key="8">
    <source>
        <dbReference type="EMBL" id="KAH0815938.1"/>
    </source>
</evidence>
<accession>A0A8J6HKF9</accession>
<dbReference type="InterPro" id="IPR023210">
    <property type="entry name" value="NADP_OxRdtase_dom"/>
</dbReference>
<dbReference type="EMBL" id="JABDTM020022337">
    <property type="protein sequence ID" value="KAH0815938.1"/>
    <property type="molecule type" value="Genomic_DNA"/>
</dbReference>
<protein>
    <recommendedName>
        <fullName evidence="7">NADP-dependent oxidoreductase domain-containing protein</fullName>
    </recommendedName>
</protein>
<dbReference type="InterPro" id="IPR036812">
    <property type="entry name" value="NAD(P)_OxRdtase_dom_sf"/>
</dbReference>
<dbReference type="PIRSF" id="PIRSF000097">
    <property type="entry name" value="AKR"/>
    <property type="match status" value="1"/>
</dbReference>
<keyword evidence="2" id="KW-0521">NADP</keyword>
<dbReference type="InterPro" id="IPR020471">
    <property type="entry name" value="AKR"/>
</dbReference>
<proteinExistence type="inferred from homology"/>
<keyword evidence="3" id="KW-0560">Oxidoreductase</keyword>
<feature type="active site" description="Proton donor" evidence="4">
    <location>
        <position position="51"/>
    </location>
</feature>
<comment type="caution">
    <text evidence="8">The sequence shown here is derived from an EMBL/GenBank/DDBJ whole genome shotgun (WGS) entry which is preliminary data.</text>
</comment>